<organism evidence="3 4">
    <name type="scientific">Dichotomopilus funicola</name>
    <dbReference type="NCBI Taxonomy" id="1934379"/>
    <lineage>
        <taxon>Eukaryota</taxon>
        <taxon>Fungi</taxon>
        <taxon>Dikarya</taxon>
        <taxon>Ascomycota</taxon>
        <taxon>Pezizomycotina</taxon>
        <taxon>Sordariomycetes</taxon>
        <taxon>Sordariomycetidae</taxon>
        <taxon>Sordariales</taxon>
        <taxon>Chaetomiaceae</taxon>
        <taxon>Dichotomopilus</taxon>
    </lineage>
</organism>
<reference evidence="3" key="1">
    <citation type="journal article" date="2023" name="Mol. Phylogenet. Evol.">
        <title>Genome-scale phylogeny and comparative genomics of the fungal order Sordariales.</title>
        <authorList>
            <person name="Hensen N."/>
            <person name="Bonometti L."/>
            <person name="Westerberg I."/>
            <person name="Brannstrom I.O."/>
            <person name="Guillou S."/>
            <person name="Cros-Aarteil S."/>
            <person name="Calhoun S."/>
            <person name="Haridas S."/>
            <person name="Kuo A."/>
            <person name="Mondo S."/>
            <person name="Pangilinan J."/>
            <person name="Riley R."/>
            <person name="LaButti K."/>
            <person name="Andreopoulos B."/>
            <person name="Lipzen A."/>
            <person name="Chen C."/>
            <person name="Yan M."/>
            <person name="Daum C."/>
            <person name="Ng V."/>
            <person name="Clum A."/>
            <person name="Steindorff A."/>
            <person name="Ohm R.A."/>
            <person name="Martin F."/>
            <person name="Silar P."/>
            <person name="Natvig D.O."/>
            <person name="Lalanne C."/>
            <person name="Gautier V."/>
            <person name="Ament-Velasquez S.L."/>
            <person name="Kruys A."/>
            <person name="Hutchinson M.I."/>
            <person name="Powell A.J."/>
            <person name="Barry K."/>
            <person name="Miller A.N."/>
            <person name="Grigoriev I.V."/>
            <person name="Debuchy R."/>
            <person name="Gladieux P."/>
            <person name="Hiltunen Thoren M."/>
            <person name="Johannesson H."/>
        </authorList>
    </citation>
    <scope>NUCLEOTIDE SEQUENCE</scope>
    <source>
        <strain evidence="3">CBS 141.50</strain>
    </source>
</reference>
<feature type="region of interest" description="Disordered" evidence="1">
    <location>
        <begin position="105"/>
        <end position="169"/>
    </location>
</feature>
<comment type="caution">
    <text evidence="3">The sequence shown here is derived from an EMBL/GenBank/DDBJ whole genome shotgun (WGS) entry which is preliminary data.</text>
</comment>
<proteinExistence type="predicted"/>
<evidence type="ECO:0000313" key="3">
    <source>
        <dbReference type="EMBL" id="KAK4146784.1"/>
    </source>
</evidence>
<protein>
    <submittedName>
        <fullName evidence="3">Uncharacterized protein</fullName>
    </submittedName>
</protein>
<dbReference type="EMBL" id="MU853559">
    <property type="protein sequence ID" value="KAK4146784.1"/>
    <property type="molecule type" value="Genomic_DNA"/>
</dbReference>
<feature type="transmembrane region" description="Helical" evidence="2">
    <location>
        <begin position="61"/>
        <end position="81"/>
    </location>
</feature>
<keyword evidence="4" id="KW-1185">Reference proteome</keyword>
<accession>A0AAN6ZQY8</accession>
<keyword evidence="2" id="KW-0812">Transmembrane</keyword>
<feature type="region of interest" description="Disordered" evidence="1">
    <location>
        <begin position="1"/>
        <end position="23"/>
    </location>
</feature>
<feature type="compositionally biased region" description="Basic and acidic residues" evidence="1">
    <location>
        <begin position="152"/>
        <end position="161"/>
    </location>
</feature>
<name>A0AAN6ZQY8_9PEZI</name>
<feature type="compositionally biased region" description="Basic and acidic residues" evidence="1">
    <location>
        <begin position="186"/>
        <end position="195"/>
    </location>
</feature>
<sequence>MAPTIKTPPRAAAPSPIPAPVVVPNNNNDLLPRQDNPTPPIQTATIPANYGALHSGPDPGAVAGITLGAVAGFVLLLWLVYTIVNLGNPSSGTTVADTSTVVTEGTGSVYTRRRRRSSHRRGAGGSPVRVVSRSRSRSRSHTATTRRYSHRGKAETVEIRRGRGGSGGPVIVEEVVTASSPPMAEVDRVIIEERSRRRRSISRPVSGGPMPPPPRHVLSSDSESESSRGGTDENEVVVIEEHSPPRRTRRGSRVRSVERRSSGFREVDPERFAGGDAPFVDVRRSGSRR</sequence>
<evidence type="ECO:0000256" key="2">
    <source>
        <dbReference type="SAM" id="Phobius"/>
    </source>
</evidence>
<gene>
    <name evidence="3" type="ORF">C8A04DRAFT_25352</name>
</gene>
<dbReference type="AlphaFoldDB" id="A0AAN6ZQY8"/>
<feature type="region of interest" description="Disordered" evidence="1">
    <location>
        <begin position="186"/>
        <end position="289"/>
    </location>
</feature>
<keyword evidence="2" id="KW-1133">Transmembrane helix</keyword>
<feature type="compositionally biased region" description="Basic and acidic residues" evidence="1">
    <location>
        <begin position="255"/>
        <end position="273"/>
    </location>
</feature>
<evidence type="ECO:0000313" key="4">
    <source>
        <dbReference type="Proteomes" id="UP001302676"/>
    </source>
</evidence>
<dbReference type="GeneID" id="87816140"/>
<dbReference type="RefSeq" id="XP_062640155.1">
    <property type="nucleotide sequence ID" value="XM_062779527.1"/>
</dbReference>
<evidence type="ECO:0000256" key="1">
    <source>
        <dbReference type="SAM" id="MobiDB-lite"/>
    </source>
</evidence>
<keyword evidence="2" id="KW-0472">Membrane</keyword>
<feature type="compositionally biased region" description="Basic residues" evidence="1">
    <location>
        <begin position="111"/>
        <end position="122"/>
    </location>
</feature>
<dbReference type="Proteomes" id="UP001302676">
    <property type="component" value="Unassembled WGS sequence"/>
</dbReference>
<reference evidence="3" key="2">
    <citation type="submission" date="2023-05" db="EMBL/GenBank/DDBJ databases">
        <authorList>
            <consortium name="Lawrence Berkeley National Laboratory"/>
            <person name="Steindorff A."/>
            <person name="Hensen N."/>
            <person name="Bonometti L."/>
            <person name="Westerberg I."/>
            <person name="Brannstrom I.O."/>
            <person name="Guillou S."/>
            <person name="Cros-Aarteil S."/>
            <person name="Calhoun S."/>
            <person name="Haridas S."/>
            <person name="Kuo A."/>
            <person name="Mondo S."/>
            <person name="Pangilinan J."/>
            <person name="Riley R."/>
            <person name="Labutti K."/>
            <person name="Andreopoulos B."/>
            <person name="Lipzen A."/>
            <person name="Chen C."/>
            <person name="Yanf M."/>
            <person name="Daum C."/>
            <person name="Ng V."/>
            <person name="Clum A."/>
            <person name="Ohm R."/>
            <person name="Martin F."/>
            <person name="Silar P."/>
            <person name="Natvig D."/>
            <person name="Lalanne C."/>
            <person name="Gautier V."/>
            <person name="Ament-Velasquez S.L."/>
            <person name="Kruys A."/>
            <person name="Hutchinson M.I."/>
            <person name="Powell A.J."/>
            <person name="Barry K."/>
            <person name="Miller A.N."/>
            <person name="Grigoriev I.V."/>
            <person name="Debuchy R."/>
            <person name="Gladieux P."/>
            <person name="Thoren M.H."/>
            <person name="Johannesson H."/>
        </authorList>
    </citation>
    <scope>NUCLEOTIDE SEQUENCE</scope>
    <source>
        <strain evidence="3">CBS 141.50</strain>
    </source>
</reference>